<dbReference type="Pfam" id="PF00076">
    <property type="entry name" value="RRM_1"/>
    <property type="match status" value="5"/>
</dbReference>
<dbReference type="Gene3D" id="3.30.70.330">
    <property type="match status" value="5"/>
</dbReference>
<name>A0A0V0RRQ8_9BILA</name>
<evidence type="ECO:0000256" key="6">
    <source>
        <dbReference type="SAM" id="MobiDB-lite"/>
    </source>
</evidence>
<evidence type="ECO:0000256" key="5">
    <source>
        <dbReference type="PROSITE-ProRule" id="PRU00176"/>
    </source>
</evidence>
<dbReference type="PROSITE" id="PS50102">
    <property type="entry name" value="RRM"/>
    <property type="match status" value="5"/>
</dbReference>
<dbReference type="SUPFAM" id="SSF54928">
    <property type="entry name" value="RNA-binding domain, RBD"/>
    <property type="match status" value="4"/>
</dbReference>
<dbReference type="STRING" id="6336.A0A0V0RRQ8"/>
<feature type="domain" description="RRM" evidence="7">
    <location>
        <begin position="241"/>
        <end position="314"/>
    </location>
</feature>
<reference evidence="8 9" key="1">
    <citation type="submission" date="2015-01" db="EMBL/GenBank/DDBJ databases">
        <title>Evolution of Trichinella species and genotypes.</title>
        <authorList>
            <person name="Korhonen P.K."/>
            <person name="Edoardo P."/>
            <person name="Giuseppe L.R."/>
            <person name="Gasser R.B."/>
        </authorList>
    </citation>
    <scope>NUCLEOTIDE SEQUENCE [LARGE SCALE GENOMIC DNA]</scope>
    <source>
        <strain evidence="8">ISS37</strain>
    </source>
</reference>
<gene>
    <name evidence="8" type="primary">RBM19</name>
    <name evidence="8" type="ORF">T07_10841</name>
</gene>
<feature type="compositionally biased region" description="Low complexity" evidence="6">
    <location>
        <begin position="531"/>
        <end position="540"/>
    </location>
</feature>
<feature type="domain" description="RRM" evidence="7">
    <location>
        <begin position="540"/>
        <end position="626"/>
    </location>
</feature>
<dbReference type="PANTHER" id="PTHR48039">
    <property type="entry name" value="RNA-BINDING MOTIF PROTEIN 14B"/>
    <property type="match status" value="1"/>
</dbReference>
<organism evidence="8 9">
    <name type="scientific">Trichinella nelsoni</name>
    <dbReference type="NCBI Taxonomy" id="6336"/>
    <lineage>
        <taxon>Eukaryota</taxon>
        <taxon>Metazoa</taxon>
        <taxon>Ecdysozoa</taxon>
        <taxon>Nematoda</taxon>
        <taxon>Enoplea</taxon>
        <taxon>Dorylaimia</taxon>
        <taxon>Trichinellida</taxon>
        <taxon>Trichinellidae</taxon>
        <taxon>Trichinella</taxon>
    </lineage>
</organism>
<keyword evidence="3 5" id="KW-0694">RNA-binding</keyword>
<dbReference type="OrthoDB" id="439639at2759"/>
<evidence type="ECO:0000313" key="9">
    <source>
        <dbReference type="Proteomes" id="UP000054630"/>
    </source>
</evidence>
<comment type="subcellular location">
    <subcellularLocation>
        <location evidence="1">Nucleus</location>
    </subcellularLocation>
</comment>
<keyword evidence="9" id="KW-1185">Reference proteome</keyword>
<sequence>MHCDDVEGENHSEETTSRLIVKNLPKNFKETHFRALFQEYGTLTDCQLRFNEQNNNFRGFGFVGFQNADDAKAAKNALDNTFVKSSRIKVCVYMNSFFSDDDVVISQVEYCHPLCSSVSKNDKRVQSKSKSVASGKTVIRIQCQFPLKRKHLLVFLSPIKPCKIILVDDGLTALVHLQRKGDATAIIKRNGSYICGNKIEITLDDKTSAHHEDDKNAFSSKRRQYPAENPKQQADLIAESGCIFLRNLPYQCTEEDLKNWLKTFGPIAEVNFHVDSKTGKPKGFALVKFVFPENALKVFTECDGSIFQGRVVHILAGFENDDETKNAKSEEDDDDGTVTFKEAKERKQQQAACDKRTWNSLFLGVNAVADIMAETLDVEKGAILNVHCHSSLGVRMALGESRIVRETREFLEQNGVQLESFSGNLVTKRSTNVMLVKNLPAKTETTQIRRLFGKFGRLGRVVLPPSGLTAIVEFLLDSDAKAAFQNLAFKRFGKTALFLEWAPDDVFSSKLDSAKATGEEEKQEANEQQHHQQQQADNNNRLFVKNLSADTSDEDLAEFFKKIGPVLSATVAKKYCKSTAGKMIQCSSLRYGFVEYENDQHAQEAIRRLQNGELKGSIIQIQLSKRQTSSSSSSVVDRRLSIVPYSEKTKPKSQTKIIVRNIPFQASVKEITKLFKVFGNVQSVRLPKKSPNGQHRGFGFVEFNCKADAEKAFKHLGVSTHLYGRRLVLEWADLEGDLQELRDKTAEYFTLGSRRKRVKFEIE</sequence>
<feature type="domain" description="RRM" evidence="7">
    <location>
        <begin position="432"/>
        <end position="504"/>
    </location>
</feature>
<dbReference type="EMBL" id="JYDL01000092">
    <property type="protein sequence ID" value="KRX17154.1"/>
    <property type="molecule type" value="Genomic_DNA"/>
</dbReference>
<accession>A0A0V0RRQ8</accession>
<evidence type="ECO:0000259" key="7">
    <source>
        <dbReference type="PROSITE" id="PS50102"/>
    </source>
</evidence>
<comment type="caution">
    <text evidence="8">The sequence shown here is derived from an EMBL/GenBank/DDBJ whole genome shotgun (WGS) entry which is preliminary data.</text>
</comment>
<evidence type="ECO:0000256" key="2">
    <source>
        <dbReference type="ARBA" id="ARBA00022737"/>
    </source>
</evidence>
<evidence type="ECO:0000256" key="4">
    <source>
        <dbReference type="ARBA" id="ARBA00023242"/>
    </source>
</evidence>
<feature type="domain" description="RRM" evidence="7">
    <location>
        <begin position="655"/>
        <end position="734"/>
    </location>
</feature>
<evidence type="ECO:0000256" key="3">
    <source>
        <dbReference type="ARBA" id="ARBA00022884"/>
    </source>
</evidence>
<feature type="region of interest" description="Disordered" evidence="6">
    <location>
        <begin position="512"/>
        <end position="540"/>
    </location>
</feature>
<feature type="domain" description="RRM" evidence="7">
    <location>
        <begin position="17"/>
        <end position="90"/>
    </location>
</feature>
<dbReference type="Proteomes" id="UP000054630">
    <property type="component" value="Unassembled WGS sequence"/>
</dbReference>
<keyword evidence="2" id="KW-0677">Repeat</keyword>
<evidence type="ECO:0000256" key="1">
    <source>
        <dbReference type="ARBA" id="ARBA00004123"/>
    </source>
</evidence>
<proteinExistence type="predicted"/>
<dbReference type="SMART" id="SM00360">
    <property type="entry name" value="RRM"/>
    <property type="match status" value="5"/>
</dbReference>
<dbReference type="InterPro" id="IPR012677">
    <property type="entry name" value="Nucleotide-bd_a/b_plait_sf"/>
</dbReference>
<dbReference type="InterPro" id="IPR035979">
    <property type="entry name" value="RBD_domain_sf"/>
</dbReference>
<dbReference type="AlphaFoldDB" id="A0A0V0RRQ8"/>
<evidence type="ECO:0000313" key="8">
    <source>
        <dbReference type="EMBL" id="KRX17154.1"/>
    </source>
</evidence>
<dbReference type="PANTHER" id="PTHR48039:SF5">
    <property type="entry name" value="RNA-BINDING PROTEIN 28"/>
    <property type="match status" value="1"/>
</dbReference>
<dbReference type="GO" id="GO:0003729">
    <property type="term" value="F:mRNA binding"/>
    <property type="evidence" value="ECO:0007669"/>
    <property type="project" value="TreeGrafter"/>
</dbReference>
<keyword evidence="4" id="KW-0539">Nucleus</keyword>
<protein>
    <submittedName>
        <fullName evidence="8">Putative RNA-binding protein 19</fullName>
    </submittedName>
</protein>
<dbReference type="GO" id="GO:0005730">
    <property type="term" value="C:nucleolus"/>
    <property type="evidence" value="ECO:0007669"/>
    <property type="project" value="TreeGrafter"/>
</dbReference>
<feature type="compositionally biased region" description="Basic and acidic residues" evidence="6">
    <location>
        <begin position="517"/>
        <end position="530"/>
    </location>
</feature>
<dbReference type="InterPro" id="IPR051945">
    <property type="entry name" value="RRM_MRD1_RNA_proc_ribogen"/>
</dbReference>
<dbReference type="InterPro" id="IPR000504">
    <property type="entry name" value="RRM_dom"/>
</dbReference>